<protein>
    <submittedName>
        <fullName evidence="1">Alpha/beta hydrolase</fullName>
    </submittedName>
</protein>
<sequence>MNRILIGCIVLFFGCKKQTNKMEHPINEETVVSTVSTVLTDDFELIKSDNSEVLLIVFPAGGSTSKETKADFKIVEKATEKGISVLLMNYGKLWIEEEDSRQLSELIKQAVKTNGINTNSVFIGGMSIGGTTALTFSNYLYETKASIQPQGVFVVDSPIDLYALYQSSKKDVLRTDFSEERLGEPKWIISYFEEQFGVKDSLLKNIQKVSPITMYTANLTNIQNLENQKIRFYTEPDTLWLKTVRQTDFESTNAYTIQKTAALLKEKNWPQVELIQTKNKGYRANGDKNPHSWSIVDVDNLLDWILG</sequence>
<dbReference type="Proteomes" id="UP000324358">
    <property type="component" value="Unassembled WGS sequence"/>
</dbReference>
<dbReference type="RefSeq" id="WP_066253953.1">
    <property type="nucleotide sequence ID" value="NZ_VSKL01000002.1"/>
</dbReference>
<dbReference type="OrthoDB" id="1095982at2"/>
<accession>A0A5D0QW82</accession>
<dbReference type="EMBL" id="VSKL01000002">
    <property type="protein sequence ID" value="TYB73430.1"/>
    <property type="molecule type" value="Genomic_DNA"/>
</dbReference>
<dbReference type="SUPFAM" id="SSF53474">
    <property type="entry name" value="alpha/beta-Hydrolases"/>
    <property type="match status" value="1"/>
</dbReference>
<dbReference type="Gene3D" id="3.40.50.1820">
    <property type="entry name" value="alpha/beta hydrolase"/>
    <property type="match status" value="1"/>
</dbReference>
<gene>
    <name evidence="1" type="ORF">ES675_07170</name>
</gene>
<name>A0A5D0QW82_9FLAO</name>
<dbReference type="InterPro" id="IPR029058">
    <property type="entry name" value="AB_hydrolase_fold"/>
</dbReference>
<dbReference type="AlphaFoldDB" id="A0A5D0QW82"/>
<proteinExistence type="predicted"/>
<organism evidence="1 2">
    <name type="scientific">Bizionia algoritergicola</name>
    <dbReference type="NCBI Taxonomy" id="291187"/>
    <lineage>
        <taxon>Bacteria</taxon>
        <taxon>Pseudomonadati</taxon>
        <taxon>Bacteroidota</taxon>
        <taxon>Flavobacteriia</taxon>
        <taxon>Flavobacteriales</taxon>
        <taxon>Flavobacteriaceae</taxon>
        <taxon>Bizionia</taxon>
    </lineage>
</organism>
<comment type="caution">
    <text evidence="1">The sequence shown here is derived from an EMBL/GenBank/DDBJ whole genome shotgun (WGS) entry which is preliminary data.</text>
</comment>
<evidence type="ECO:0000313" key="1">
    <source>
        <dbReference type="EMBL" id="TYB73430.1"/>
    </source>
</evidence>
<dbReference type="GO" id="GO:0016787">
    <property type="term" value="F:hydrolase activity"/>
    <property type="evidence" value="ECO:0007669"/>
    <property type="project" value="UniProtKB-KW"/>
</dbReference>
<evidence type="ECO:0000313" key="2">
    <source>
        <dbReference type="Proteomes" id="UP000324358"/>
    </source>
</evidence>
<dbReference type="PROSITE" id="PS51257">
    <property type="entry name" value="PROKAR_LIPOPROTEIN"/>
    <property type="match status" value="1"/>
</dbReference>
<reference evidence="1 2" key="1">
    <citation type="submission" date="2019-08" db="EMBL/GenBank/DDBJ databases">
        <title>Genomes of Antarctic Bizionia species.</title>
        <authorList>
            <person name="Bowman J.P."/>
        </authorList>
    </citation>
    <scope>NUCLEOTIDE SEQUENCE [LARGE SCALE GENOMIC DNA]</scope>
    <source>
        <strain evidence="1 2">APA-1</strain>
    </source>
</reference>
<keyword evidence="2" id="KW-1185">Reference proteome</keyword>
<keyword evidence="1" id="KW-0378">Hydrolase</keyword>